<evidence type="ECO:0000313" key="2">
    <source>
        <dbReference type="Proteomes" id="UP001645038"/>
    </source>
</evidence>
<reference evidence="1 2" key="1">
    <citation type="submission" date="2020-07" db="EMBL/GenBank/DDBJ databases">
        <title>Halophilic bacteria isolated from french cheeses.</title>
        <authorList>
            <person name="Kothe C.I."/>
            <person name="Farah-Kraiem B."/>
            <person name="Renault P."/>
            <person name="Dridi B."/>
        </authorList>
    </citation>
    <scope>NUCLEOTIDE SEQUENCE [LARGE SCALE GENOMIC DNA]</scope>
    <source>
        <strain evidence="1 2">FME20</strain>
    </source>
</reference>
<accession>A0ABR9FZJ4</accession>
<name>A0ABR9FZJ4_9GAMM</name>
<sequence>MSSSVFNAGLRRYNRAHSVNGEHDRTLAETIFLRRPGLPRRQFLLYPFF</sequence>
<comment type="caution">
    <text evidence="1">The sequence shown here is derived from an EMBL/GenBank/DDBJ whole genome shotgun (WGS) entry which is preliminary data.</text>
</comment>
<dbReference type="Proteomes" id="UP001645038">
    <property type="component" value="Unassembled WGS sequence"/>
</dbReference>
<proteinExistence type="predicted"/>
<evidence type="ECO:0000313" key="1">
    <source>
        <dbReference type="EMBL" id="MBE0464045.1"/>
    </source>
</evidence>
<dbReference type="EMBL" id="RRZB01000026">
    <property type="protein sequence ID" value="MBE0464045.1"/>
    <property type="molecule type" value="Genomic_DNA"/>
</dbReference>
<dbReference type="RefSeq" id="WP_192538605.1">
    <property type="nucleotide sequence ID" value="NZ_RRZB01000026.1"/>
</dbReference>
<organism evidence="1 2">
    <name type="scientific">Halomonas colorata</name>
    <dbReference type="NCBI Taxonomy" id="2742615"/>
    <lineage>
        <taxon>Bacteria</taxon>
        <taxon>Pseudomonadati</taxon>
        <taxon>Pseudomonadota</taxon>
        <taxon>Gammaproteobacteria</taxon>
        <taxon>Oceanospirillales</taxon>
        <taxon>Halomonadaceae</taxon>
        <taxon>Halomonas</taxon>
    </lineage>
</organism>
<gene>
    <name evidence="1" type="ORF">EI547_11325</name>
</gene>
<protein>
    <submittedName>
        <fullName evidence="1">Uncharacterized protein</fullName>
    </submittedName>
</protein>
<keyword evidence="2" id="KW-1185">Reference proteome</keyword>